<reference evidence="3 4" key="3">
    <citation type="submission" date="2017-10" db="EMBL/GenBank/DDBJ databases">
        <title>Consistent, comparative and evidence-based genome annotation and re-annotation for the closely-related species, Cryptosporidium parvum, C. hominis and C. tyzzeri.</title>
        <authorList>
            <person name="Baptista R.P."/>
            <person name="Li Y."/>
            <person name="Sateriale A."/>
            <person name="Striepen B."/>
            <person name="Kissinger J.C."/>
        </authorList>
    </citation>
    <scope>NUCLEOTIDE SEQUENCE [LARGE SCALE GENOMIC DNA]</scope>
    <source>
        <strain evidence="3">30976</strain>
    </source>
</reference>
<dbReference type="VEuPathDB" id="CryptoDB:ChTU502y2012_407g1645"/>
<dbReference type="VEuPathDB" id="CryptoDB:CHUDEA7_3360"/>
<dbReference type="EMBL" id="JTAI01000005">
    <property type="protein sequence ID" value="PPS93944.1"/>
    <property type="molecule type" value="Genomic_DNA"/>
</dbReference>
<feature type="compositionally biased region" description="Basic and acidic residues" evidence="1">
    <location>
        <begin position="12"/>
        <end position="26"/>
    </location>
</feature>
<evidence type="ECO:0000256" key="1">
    <source>
        <dbReference type="SAM" id="MobiDB-lite"/>
    </source>
</evidence>
<dbReference type="EMBL" id="LN877953">
    <property type="protein sequence ID" value="CUV07322.1"/>
    <property type="molecule type" value="Genomic_DNA"/>
</dbReference>
<protein>
    <submittedName>
        <fullName evidence="2">Uncharacterized protein</fullName>
    </submittedName>
</protein>
<dbReference type="OrthoDB" id="339433at2759"/>
<dbReference type="VEuPathDB" id="CryptoDB:GY17_00003053"/>
<feature type="region of interest" description="Disordered" evidence="1">
    <location>
        <begin position="1"/>
        <end position="29"/>
    </location>
</feature>
<accession>A0A0S4TJ32</accession>
<dbReference type="Proteomes" id="UP000199752">
    <property type="component" value="Chromosome 7"/>
</dbReference>
<evidence type="ECO:0000313" key="4">
    <source>
        <dbReference type="Proteomes" id="UP001429100"/>
    </source>
</evidence>
<dbReference type="Proteomes" id="UP001429100">
    <property type="component" value="Unassembled WGS sequence"/>
</dbReference>
<sequence length="831" mass="97449">MYTQNETSPNFENKKTKSEETRHLIDSSDESNSEKINNIIGISIEDFWFDYRIWCFLFKVRLEKIQSINQFISNNILNKENEYACIKSIIIELEKKNPNNKIIRYDFERFRPNIHEKKLSFPKIPKDFYGVDSFLEHTKQYFNFNASSKDYNEMLTLLSYDSFPYISKLSFVDRLVFVTITVCEYLNFNYLQGIHEIIGCLAFLKKNPIPINYHVILSIEIINRWAKFLILPNLFNSCKDLLNRNNVCKSEQNWKEHEIIEVSNENTIFGILHNCFISEQLSEVEKLNCEDITENMQISLFNNISHNNLKVDVPEYFENNEFKPIYQNPSIKINAIEQILIICNEFHSFGYFHIPNMFDEIEKSIGSNIWSCNVFITCGSSLFIEIENVLLFWLNLIFSSSDIDYKPPFFPKIRSSLQLSTFLIVFLKSLEHKLKNDIYLICTDRFKLDLDLNVRIGIISVLHPFLIPNNNIESTDSCISVQQSSFDEFIGEKKSLFLDLFQVILAMESLLMSTPISLQKRIINNLDSFESHSSFESIHPNNRINFIEPRELLFYDDDFSIKNKKCLDGIVNIVSGKDIVLIDILSSFYFDNTMSLDLDRVIKRLGSLEESIKLKELSNKNIDYELATLFDEELLSIILLPILRLSLKTTRIVKIPLENEKDCINNQVICQFLEFATRRQRALLIQQRPCIWILYGPNNQLRDEFASKLIENGITGVQLIDANRVFYELLEKCNSVNNFDFLTNVIKDVKSNLCLINSRPNYKNRALLKISTLKKKNTMNESLTAMKVIDHNQNLKTTNKLELKSSSEKQYLNMCNRIIKFKPNRRKMYYK</sequence>
<organism evidence="2">
    <name type="scientific">Cryptosporidium hominis</name>
    <dbReference type="NCBI Taxonomy" id="237895"/>
    <lineage>
        <taxon>Eukaryota</taxon>
        <taxon>Sar</taxon>
        <taxon>Alveolata</taxon>
        <taxon>Apicomplexa</taxon>
        <taxon>Conoidasida</taxon>
        <taxon>Coccidia</taxon>
        <taxon>Eucoccidiorida</taxon>
        <taxon>Eimeriorina</taxon>
        <taxon>Cryptosporidiidae</taxon>
        <taxon>Cryptosporidium</taxon>
    </lineage>
</organism>
<reference evidence="3 4" key="1">
    <citation type="submission" date="2014-11" db="EMBL/GenBank/DDBJ databases">
        <title>Comparative genomic analysis of Cryptosporidium hominis reveals occurrence of genetic recombination in virulent subtypes.</title>
        <authorList>
            <person name="Guo Y."/>
            <person name="Tang K."/>
            <person name="Frace M."/>
            <person name="Li N."/>
            <person name="Roellig D.M."/>
            <person name="Sammons S."/>
            <person name="Knipe K."/>
            <person name="Rowe L."/>
            <person name="Feng Y."/>
            <person name="Xiao L."/>
        </authorList>
    </citation>
    <scope>NUCLEOTIDE SEQUENCE [LARGE SCALE GENOMIC DNA]</scope>
    <source>
        <strain evidence="3">30976</strain>
    </source>
</reference>
<proteinExistence type="predicted"/>
<reference evidence="2" key="2">
    <citation type="submission" date="2015-08" db="EMBL/GenBank/DDBJ databases">
        <authorList>
            <person name="Babu N.S."/>
            <person name="Beckwith C.J."/>
            <person name="Beseler K.G."/>
            <person name="Brison A."/>
            <person name="Carone J.V."/>
            <person name="Caskin T.P."/>
            <person name="Diamond M."/>
            <person name="Durham M.E."/>
            <person name="Foxe J.M."/>
            <person name="Go M."/>
            <person name="Henderson B.A."/>
            <person name="Jones I.B."/>
            <person name="McGettigan J.A."/>
            <person name="Micheletti S.J."/>
            <person name="Nasrallah M.E."/>
            <person name="Ortiz D."/>
            <person name="Piller C.R."/>
            <person name="Privatt S.R."/>
            <person name="Schneider S.L."/>
            <person name="Sharp S."/>
            <person name="Smith T.C."/>
            <person name="Stanton J.D."/>
            <person name="Ullery H.E."/>
            <person name="Wilson R.J."/>
            <person name="Serrano M.G."/>
            <person name="Buck G."/>
            <person name="Lee V."/>
            <person name="Wang Y."/>
            <person name="Carvalho R."/>
            <person name="Voegtly L."/>
            <person name="Shi R."/>
            <person name="Duckworth R."/>
            <person name="Johnson A."/>
            <person name="Loviza R."/>
            <person name="Walstead R."/>
            <person name="Shah Z."/>
            <person name="Kiflezghi M."/>
            <person name="Wade K."/>
            <person name="Ball S.L."/>
            <person name="Bradley K.W."/>
            <person name="Asai D.J."/>
            <person name="Bowman C.A."/>
            <person name="Russell D.A."/>
            <person name="Pope W.H."/>
            <person name="Jacobs-Sera D."/>
            <person name="Hendrix R.W."/>
            <person name="Hatfull G.F."/>
        </authorList>
    </citation>
    <scope>NUCLEOTIDE SEQUENCE [LARGE SCALE GENOMIC DNA]</scope>
</reference>
<name>A0A0S4TJ32_CRYHO</name>
<keyword evidence="4" id="KW-1185">Reference proteome</keyword>
<dbReference type="AlphaFoldDB" id="A0A0S4TJ32"/>
<evidence type="ECO:0000313" key="3">
    <source>
        <dbReference type="EMBL" id="PPS93944.1"/>
    </source>
</evidence>
<dbReference type="VEuPathDB" id="CryptoDB:Chro.70374"/>
<feature type="compositionally biased region" description="Polar residues" evidence="1">
    <location>
        <begin position="1"/>
        <end position="11"/>
    </location>
</feature>
<evidence type="ECO:0000313" key="2">
    <source>
        <dbReference type="EMBL" id="CUV07322.1"/>
    </source>
</evidence>
<gene>
    <name evidence="2" type="ORF">CHUDEA7_3360</name>
    <name evidence="3" type="ORF">GY17_00003053</name>
</gene>